<comment type="subunit">
    <text evidence="2 5">Homopentamer.</text>
</comment>
<dbReference type="Pfam" id="PF07195">
    <property type="entry name" value="FliD_C"/>
    <property type="match status" value="1"/>
</dbReference>
<comment type="function">
    <text evidence="5">Required for morphogenesis and for the elongation of the flagellar filament by facilitating polymerization of the flagellin monomers at the tip of growing filament. Forms a capping structure, which prevents flagellin subunits (transported through the central channel of the flagellum) from leaking out without polymerization at the distal end.</text>
</comment>
<evidence type="ECO:0000256" key="3">
    <source>
        <dbReference type="ARBA" id="ARBA00023054"/>
    </source>
</evidence>
<dbReference type="Pfam" id="PF02465">
    <property type="entry name" value="FliD_N"/>
    <property type="match status" value="1"/>
</dbReference>
<dbReference type="GO" id="GO:0009421">
    <property type="term" value="C:bacterial-type flagellum filament cap"/>
    <property type="evidence" value="ECO:0007669"/>
    <property type="project" value="InterPro"/>
</dbReference>
<gene>
    <name evidence="8" type="primary">fliD</name>
    <name evidence="8" type="ORF">ABEG17_09670</name>
</gene>
<feature type="domain" description="Flagellar hook-associated protein 2 N-terminal" evidence="6">
    <location>
        <begin position="9"/>
        <end position="109"/>
    </location>
</feature>
<evidence type="ECO:0000259" key="7">
    <source>
        <dbReference type="Pfam" id="PF07195"/>
    </source>
</evidence>
<dbReference type="AlphaFoldDB" id="A0AAU7JZH4"/>
<dbReference type="InterPro" id="IPR040026">
    <property type="entry name" value="FliD"/>
</dbReference>
<accession>A0AAU7JZH4</accession>
<dbReference type="PANTHER" id="PTHR30288">
    <property type="entry name" value="FLAGELLAR CAP/ASSEMBLY PROTEIN FLID"/>
    <property type="match status" value="1"/>
</dbReference>
<dbReference type="RefSeq" id="WP_406833078.1">
    <property type="nucleotide sequence ID" value="NZ_CP157483.1"/>
</dbReference>
<evidence type="ECO:0000313" key="8">
    <source>
        <dbReference type="EMBL" id="XBO45576.1"/>
    </source>
</evidence>
<keyword evidence="8" id="KW-0966">Cell projection</keyword>
<evidence type="ECO:0000256" key="1">
    <source>
        <dbReference type="ARBA" id="ARBA00009764"/>
    </source>
</evidence>
<evidence type="ECO:0000256" key="2">
    <source>
        <dbReference type="ARBA" id="ARBA00011255"/>
    </source>
</evidence>
<dbReference type="GO" id="GO:0007155">
    <property type="term" value="P:cell adhesion"/>
    <property type="evidence" value="ECO:0007669"/>
    <property type="project" value="InterPro"/>
</dbReference>
<evidence type="ECO:0000259" key="6">
    <source>
        <dbReference type="Pfam" id="PF02465"/>
    </source>
</evidence>
<comment type="similarity">
    <text evidence="1 5">Belongs to the FliD family.</text>
</comment>
<dbReference type="EMBL" id="CP157483">
    <property type="protein sequence ID" value="XBO45576.1"/>
    <property type="molecule type" value="Genomic_DNA"/>
</dbReference>
<sequence length="625" mass="61487">MASIDGLVSGLNTTQIISQLMSVERASGNYLTQGKADSQNMATVLQALNATLTGLQTATSALIPDSITKASAWTSATAGSNVPGLATATTGASAAPGTATFTVRSVASAGSSVTTGSVGSLTSAVSDGPLLLGKGIAALGMASITAGSQLAGGAHALVVTQSSAGAALTGAPLADSITVDAGSSTMSVEVDGTPTSITLTQGTYTRDQLAAEVGRASGGTLSASIGTDGSLRLATSQEGSAATLRLGAANAALGLSDTGTTATGTDGVVTLDGVATTVASLTRGSQITLNGANGDSMVFTMSGGLRSGTASATVVQLSSGSNLSQVVSSINGAGAGMRATAVQVSANAYRLQLTSTSTGADSDVSLGQGAFPPGLSGLGGTVELSAGSDTLLRVGTGPGAFDVTSSTTSVAGLLPGVTITAVKADPTTPVTITVDQDSAGIANKMDALVTAANAVLGYISDKSSYNADSKTAGPLLGSALTRDLSQRIVDNAIGTSSDLPSLAGVQVGRDGKIAFDKTAFLAAYAKDPAAVEKTMTAFATRLAGTTKAASDPISGYVTGQITSEQAKVKDYTDQIASFEVRMTLRQQTLQTQYASLETMLGTLKSQSAWLAGQLASLPTPSSGNN</sequence>
<dbReference type="GO" id="GO:0009424">
    <property type="term" value="C:bacterial-type flagellum hook"/>
    <property type="evidence" value="ECO:0007669"/>
    <property type="project" value="UniProtKB-UniRule"/>
</dbReference>
<keyword evidence="8" id="KW-0282">Flagellum</keyword>
<keyword evidence="5" id="KW-0964">Secreted</keyword>
<keyword evidence="8" id="KW-0969">Cilium</keyword>
<organism evidence="8">
    <name type="scientific">Pedococcus sp. KACC 23699</name>
    <dbReference type="NCBI Taxonomy" id="3149228"/>
    <lineage>
        <taxon>Bacteria</taxon>
        <taxon>Bacillati</taxon>
        <taxon>Actinomycetota</taxon>
        <taxon>Actinomycetes</taxon>
        <taxon>Micrococcales</taxon>
        <taxon>Intrasporangiaceae</taxon>
        <taxon>Pedococcus</taxon>
    </lineage>
</organism>
<dbReference type="GO" id="GO:0005576">
    <property type="term" value="C:extracellular region"/>
    <property type="evidence" value="ECO:0007669"/>
    <property type="project" value="UniProtKB-SubCell"/>
</dbReference>
<dbReference type="GO" id="GO:0071973">
    <property type="term" value="P:bacterial-type flagellum-dependent cell motility"/>
    <property type="evidence" value="ECO:0007669"/>
    <property type="project" value="TreeGrafter"/>
</dbReference>
<comment type="subcellular location">
    <subcellularLocation>
        <location evidence="5">Secreted</location>
    </subcellularLocation>
    <subcellularLocation>
        <location evidence="5">Bacterial flagellum</location>
    </subcellularLocation>
</comment>
<keyword evidence="3" id="KW-0175">Coiled coil</keyword>
<reference evidence="8" key="1">
    <citation type="submission" date="2024-05" db="EMBL/GenBank/DDBJ databases">
        <authorList>
            <person name="Kim S."/>
            <person name="Heo J."/>
            <person name="Choi H."/>
            <person name="Choi Y."/>
            <person name="Kwon S.-W."/>
            <person name="Kim Y."/>
        </authorList>
    </citation>
    <scope>NUCLEOTIDE SEQUENCE</scope>
    <source>
        <strain evidence="8">KACC 23699</strain>
    </source>
</reference>
<evidence type="ECO:0000256" key="5">
    <source>
        <dbReference type="RuleBase" id="RU362066"/>
    </source>
</evidence>
<protein>
    <recommendedName>
        <fullName evidence="5">Flagellar hook-associated protein 2</fullName>
        <shortName evidence="5">HAP2</shortName>
    </recommendedName>
    <alternativeName>
        <fullName evidence="5">Flagellar cap protein</fullName>
    </alternativeName>
</protein>
<proteinExistence type="inferred from homology"/>
<feature type="domain" description="Flagellar hook-associated protein 2 C-terminal" evidence="7">
    <location>
        <begin position="401"/>
        <end position="604"/>
    </location>
</feature>
<name>A0AAU7JZH4_9MICO</name>
<keyword evidence="4 5" id="KW-0975">Bacterial flagellum</keyword>
<dbReference type="InterPro" id="IPR003481">
    <property type="entry name" value="FliD_N"/>
</dbReference>
<evidence type="ECO:0000256" key="4">
    <source>
        <dbReference type="ARBA" id="ARBA00023143"/>
    </source>
</evidence>
<dbReference type="PANTHER" id="PTHR30288:SF0">
    <property type="entry name" value="FLAGELLAR HOOK-ASSOCIATED PROTEIN 2"/>
    <property type="match status" value="1"/>
</dbReference>
<dbReference type="InterPro" id="IPR010809">
    <property type="entry name" value="FliD_C"/>
</dbReference>